<dbReference type="OrthoDB" id="8591832at2"/>
<protein>
    <submittedName>
        <fullName evidence="2">DUF3429 domain-containing protein</fullName>
    </submittedName>
</protein>
<feature type="transmembrane region" description="Helical" evidence="1">
    <location>
        <begin position="72"/>
        <end position="101"/>
    </location>
</feature>
<proteinExistence type="predicted"/>
<feature type="transmembrane region" description="Helical" evidence="1">
    <location>
        <begin position="39"/>
        <end position="60"/>
    </location>
</feature>
<dbReference type="Pfam" id="PF11911">
    <property type="entry name" value="DUF3429"/>
    <property type="match status" value="1"/>
</dbReference>
<dbReference type="EMBL" id="QDDL01000001">
    <property type="protein sequence ID" value="PVZ72454.1"/>
    <property type="molecule type" value="Genomic_DNA"/>
</dbReference>
<comment type="caution">
    <text evidence="2">The sequence shown here is derived from an EMBL/GenBank/DDBJ whole genome shotgun (WGS) entry which is preliminary data.</text>
</comment>
<dbReference type="PANTHER" id="PTHR15887">
    <property type="entry name" value="TRANSMEMBRANE PROTEIN 69"/>
    <property type="match status" value="1"/>
</dbReference>
<dbReference type="Proteomes" id="UP000244906">
    <property type="component" value="Unassembled WGS sequence"/>
</dbReference>
<dbReference type="PROSITE" id="PS51257">
    <property type="entry name" value="PROKAR_LIPOPROTEIN"/>
    <property type="match status" value="1"/>
</dbReference>
<feature type="transmembrane region" description="Helical" evidence="1">
    <location>
        <begin position="12"/>
        <end position="33"/>
    </location>
</feature>
<gene>
    <name evidence="2" type="ORF">DC094_05470</name>
</gene>
<evidence type="ECO:0000313" key="3">
    <source>
        <dbReference type="Proteomes" id="UP000244906"/>
    </source>
</evidence>
<keyword evidence="1" id="KW-0812">Transmembrane</keyword>
<evidence type="ECO:0000313" key="2">
    <source>
        <dbReference type="EMBL" id="PVZ72454.1"/>
    </source>
</evidence>
<organism evidence="2 3">
    <name type="scientific">Pelagibaculum spongiae</name>
    <dbReference type="NCBI Taxonomy" id="2080658"/>
    <lineage>
        <taxon>Bacteria</taxon>
        <taxon>Pseudomonadati</taxon>
        <taxon>Pseudomonadota</taxon>
        <taxon>Gammaproteobacteria</taxon>
        <taxon>Oceanospirillales</taxon>
        <taxon>Pelagibaculum</taxon>
    </lineage>
</organism>
<accession>A0A2V1GZH9</accession>
<sequence length="140" mass="15797">MDMTEKNAKQLAYAGMVPFVILALGCWNDQFSLYAGRWLAGYAAVVLSFVGAVHWGIALVRPQEERRLLFSILPALSGWLVLMVSIRLALPALAIAFVMVWQTEREQYFSWLPDWYLQLRSRLTVAVAACLIIGWAGYLT</sequence>
<feature type="transmembrane region" description="Helical" evidence="1">
    <location>
        <begin position="121"/>
        <end position="139"/>
    </location>
</feature>
<dbReference type="InterPro" id="IPR021836">
    <property type="entry name" value="DUF3429"/>
</dbReference>
<reference evidence="2 3" key="1">
    <citation type="submission" date="2018-04" db="EMBL/GenBank/DDBJ databases">
        <title>Thalassorhabdus spongiae gen. nov., sp. nov., isolated from a marine sponge in South-West Iceland.</title>
        <authorList>
            <person name="Knobloch S."/>
            <person name="Daussin A."/>
            <person name="Johannsson R."/>
            <person name="Marteinsson V.T."/>
        </authorList>
    </citation>
    <scope>NUCLEOTIDE SEQUENCE [LARGE SCALE GENOMIC DNA]</scope>
    <source>
        <strain evidence="2 3">Hp12</strain>
    </source>
</reference>
<evidence type="ECO:0000256" key="1">
    <source>
        <dbReference type="SAM" id="Phobius"/>
    </source>
</evidence>
<dbReference type="AlphaFoldDB" id="A0A2V1GZH9"/>
<keyword evidence="1" id="KW-1133">Transmembrane helix</keyword>
<keyword evidence="3" id="KW-1185">Reference proteome</keyword>
<keyword evidence="1" id="KW-0472">Membrane</keyword>
<dbReference type="PANTHER" id="PTHR15887:SF1">
    <property type="entry name" value="TRANSMEMBRANE PROTEIN 69"/>
    <property type="match status" value="1"/>
</dbReference>
<name>A0A2V1GZH9_9GAMM</name>
<dbReference type="RefSeq" id="WP_116686040.1">
    <property type="nucleotide sequence ID" value="NZ_CAWNYD010000001.1"/>
</dbReference>